<dbReference type="EC" id="2.1.2.11" evidence="7"/>
<comment type="caution">
    <text evidence="11">The sequence shown here is derived from an EMBL/GenBank/DDBJ whole genome shotgun (WGS) entry which is preliminary data.</text>
</comment>
<evidence type="ECO:0000256" key="3">
    <source>
        <dbReference type="ARBA" id="ARBA00011424"/>
    </source>
</evidence>
<dbReference type="GO" id="GO:0003864">
    <property type="term" value="F:3-methyl-2-oxobutanoate hydroxymethyltransferase activity"/>
    <property type="evidence" value="ECO:0007669"/>
    <property type="project" value="UniProtKB-UniRule"/>
</dbReference>
<keyword evidence="11" id="KW-0489">Methyltransferase</keyword>
<comment type="function">
    <text evidence="6 7">Catalyzes the reversible reaction in which hydroxymethyl group from 5,10-methylenetetrahydrofolate is transferred onto alpha-ketoisovalerate to form ketopantoate.</text>
</comment>
<feature type="active site" description="Proton acceptor" evidence="7 8">
    <location>
        <position position="184"/>
    </location>
</feature>
<evidence type="ECO:0000256" key="2">
    <source>
        <dbReference type="ARBA" id="ARBA00008676"/>
    </source>
</evidence>
<comment type="catalytic activity">
    <reaction evidence="7">
        <text>(6R)-5,10-methylene-5,6,7,8-tetrahydrofolate + 3-methyl-2-oxobutanoate + H2O = 2-dehydropantoate + (6S)-5,6,7,8-tetrahydrofolate</text>
        <dbReference type="Rhea" id="RHEA:11824"/>
        <dbReference type="ChEBI" id="CHEBI:11561"/>
        <dbReference type="ChEBI" id="CHEBI:11851"/>
        <dbReference type="ChEBI" id="CHEBI:15377"/>
        <dbReference type="ChEBI" id="CHEBI:15636"/>
        <dbReference type="ChEBI" id="CHEBI:57453"/>
        <dbReference type="EC" id="2.1.2.11"/>
    </reaction>
</comment>
<sequence>MSLFKLSPYSLIEKKGKEPIVAITAYDYVSAKLAEESGFDFVLIGDSASMVILGEEDTYSIGMEEMLLFCKAVSKGAPNILRIGDMPFLSYQISKEKAILNAGRFVKEGRCHGVKVEGGEEVAEIVSAIVRAGIPVLGHIGLTPQRSMELGGLKVQGKTIESAQKLLRDAEILEEVGVFAIIIECVPAELAKLITQKVNVPTIGIGAGPYTDGQILVFHDVVGLYPKIRPKFVKTYFEGYENFKKALKDFINDCKNKAFPSEKESFKISEEVLKQIKFGVKLRNYKNLGGEGESG</sequence>
<comment type="subcellular location">
    <subcellularLocation>
        <location evidence="7">Cytoplasm</location>
    </subcellularLocation>
</comment>
<feature type="binding site" evidence="7 9">
    <location>
        <begin position="46"/>
        <end position="47"/>
    </location>
    <ligand>
        <name>3-methyl-2-oxobutanoate</name>
        <dbReference type="ChEBI" id="CHEBI:11851"/>
    </ligand>
</feature>
<keyword evidence="4 7" id="KW-0566">Pantothenate biosynthesis</keyword>
<dbReference type="EMBL" id="DSZN01000059">
    <property type="protein sequence ID" value="HGQ85363.1"/>
    <property type="molecule type" value="Genomic_DNA"/>
</dbReference>
<dbReference type="UniPathway" id="UPA00028">
    <property type="reaction ID" value="UER00003"/>
</dbReference>
<dbReference type="PANTHER" id="PTHR20881:SF0">
    <property type="entry name" value="3-METHYL-2-OXOBUTANOATE HYDROXYMETHYLTRANSFERASE"/>
    <property type="match status" value="1"/>
</dbReference>
<comment type="pathway">
    <text evidence="1 7">Cofactor biosynthesis; (R)-pantothenate biosynthesis; (R)-pantoate from 3-methyl-2-oxobutanoate: step 1/2.</text>
</comment>
<feature type="binding site" evidence="7 10">
    <location>
        <position position="117"/>
    </location>
    <ligand>
        <name>Mg(2+)</name>
        <dbReference type="ChEBI" id="CHEBI:18420"/>
    </ligand>
</feature>
<evidence type="ECO:0000256" key="1">
    <source>
        <dbReference type="ARBA" id="ARBA00005033"/>
    </source>
</evidence>
<feature type="binding site" evidence="7 10">
    <location>
        <position position="46"/>
    </location>
    <ligand>
        <name>Mg(2+)</name>
        <dbReference type="ChEBI" id="CHEBI:18420"/>
    </ligand>
</feature>
<name>A0A7C4NU57_9BACT</name>
<dbReference type="GO" id="GO:0005737">
    <property type="term" value="C:cytoplasm"/>
    <property type="evidence" value="ECO:0007669"/>
    <property type="project" value="UniProtKB-SubCell"/>
</dbReference>
<dbReference type="GO" id="GO:0008168">
    <property type="term" value="F:methyltransferase activity"/>
    <property type="evidence" value="ECO:0007669"/>
    <property type="project" value="UniProtKB-KW"/>
</dbReference>
<evidence type="ECO:0000313" key="11">
    <source>
        <dbReference type="EMBL" id="HGQ85363.1"/>
    </source>
</evidence>
<feature type="binding site" evidence="7 9">
    <location>
        <position position="115"/>
    </location>
    <ligand>
        <name>3-methyl-2-oxobutanoate</name>
        <dbReference type="ChEBI" id="CHEBI:11851"/>
    </ligand>
</feature>
<dbReference type="InterPro" id="IPR015813">
    <property type="entry name" value="Pyrv/PenolPyrv_kinase-like_dom"/>
</dbReference>
<keyword evidence="7" id="KW-0963">Cytoplasm</keyword>
<dbReference type="NCBIfam" id="TIGR00222">
    <property type="entry name" value="panB"/>
    <property type="match status" value="1"/>
</dbReference>
<dbReference type="FunFam" id="3.20.20.60:FF:000003">
    <property type="entry name" value="3-methyl-2-oxobutanoate hydroxymethyltransferase"/>
    <property type="match status" value="1"/>
</dbReference>
<keyword evidence="5 7" id="KW-0808">Transferase</keyword>
<dbReference type="Gene3D" id="3.20.20.60">
    <property type="entry name" value="Phosphoenolpyruvate-binding domains"/>
    <property type="match status" value="1"/>
</dbReference>
<organism evidence="11">
    <name type="scientific">Thermodesulfobacterium geofontis</name>
    <dbReference type="NCBI Taxonomy" id="1295609"/>
    <lineage>
        <taxon>Bacteria</taxon>
        <taxon>Pseudomonadati</taxon>
        <taxon>Thermodesulfobacteriota</taxon>
        <taxon>Thermodesulfobacteria</taxon>
        <taxon>Thermodesulfobacteriales</taxon>
        <taxon>Thermodesulfobacteriaceae</taxon>
        <taxon>Thermodesulfobacterium</taxon>
    </lineage>
</organism>
<evidence type="ECO:0000256" key="10">
    <source>
        <dbReference type="PIRSR" id="PIRSR000388-3"/>
    </source>
</evidence>
<accession>A0A7C4NU57</accession>
<feature type="binding site" evidence="7 10">
    <location>
        <position position="85"/>
    </location>
    <ligand>
        <name>Mg(2+)</name>
        <dbReference type="ChEBI" id="CHEBI:18420"/>
    </ligand>
</feature>
<protein>
    <recommendedName>
        <fullName evidence="7">3-methyl-2-oxobutanoate hydroxymethyltransferase</fullName>
        <ecNumber evidence="7">2.1.2.11</ecNumber>
    </recommendedName>
    <alternativeName>
        <fullName evidence="7">Ketopantoate hydroxymethyltransferase</fullName>
        <shortName evidence="7">KPHMT</shortName>
    </alternativeName>
</protein>
<evidence type="ECO:0000256" key="6">
    <source>
        <dbReference type="ARBA" id="ARBA00056497"/>
    </source>
</evidence>
<dbReference type="Pfam" id="PF02548">
    <property type="entry name" value="Pantoate_transf"/>
    <property type="match status" value="1"/>
</dbReference>
<dbReference type="AlphaFoldDB" id="A0A7C4NU57"/>
<comment type="cofactor">
    <cofactor evidence="7 10">
        <name>Mg(2+)</name>
        <dbReference type="ChEBI" id="CHEBI:18420"/>
    </cofactor>
    <text evidence="7 10">Binds 1 Mg(2+) ion per subunit.</text>
</comment>
<evidence type="ECO:0000256" key="8">
    <source>
        <dbReference type="PIRSR" id="PIRSR000388-1"/>
    </source>
</evidence>
<evidence type="ECO:0000256" key="9">
    <source>
        <dbReference type="PIRSR" id="PIRSR000388-2"/>
    </source>
</evidence>
<dbReference type="NCBIfam" id="NF001452">
    <property type="entry name" value="PRK00311.1"/>
    <property type="match status" value="1"/>
</dbReference>
<dbReference type="GO" id="GO:0015940">
    <property type="term" value="P:pantothenate biosynthetic process"/>
    <property type="evidence" value="ECO:0007669"/>
    <property type="project" value="UniProtKB-UniRule"/>
</dbReference>
<dbReference type="SUPFAM" id="SSF51621">
    <property type="entry name" value="Phosphoenolpyruvate/pyruvate domain"/>
    <property type="match status" value="1"/>
</dbReference>
<evidence type="ECO:0000256" key="4">
    <source>
        <dbReference type="ARBA" id="ARBA00022655"/>
    </source>
</evidence>
<dbReference type="InterPro" id="IPR040442">
    <property type="entry name" value="Pyrv_kinase-like_dom_sf"/>
</dbReference>
<dbReference type="PIRSF" id="PIRSF000388">
    <property type="entry name" value="Pantoate_hydroxy_MeTrfase"/>
    <property type="match status" value="1"/>
</dbReference>
<proteinExistence type="inferred from homology"/>
<dbReference type="HAMAP" id="MF_00156">
    <property type="entry name" value="PanB"/>
    <property type="match status" value="1"/>
</dbReference>
<comment type="subunit">
    <text evidence="3 7">Homodecamer; pentamer of dimers.</text>
</comment>
<dbReference type="PANTHER" id="PTHR20881">
    <property type="entry name" value="3-METHYL-2-OXOBUTANOATE HYDROXYMETHYLTRANSFERASE"/>
    <property type="match status" value="1"/>
</dbReference>
<feature type="binding site" evidence="7 9">
    <location>
        <position position="85"/>
    </location>
    <ligand>
        <name>3-methyl-2-oxobutanoate</name>
        <dbReference type="ChEBI" id="CHEBI:11851"/>
    </ligand>
</feature>
<reference evidence="11" key="1">
    <citation type="journal article" date="2020" name="mSystems">
        <title>Genome- and Community-Level Interaction Insights into Carbon Utilization and Element Cycling Functions of Hydrothermarchaeota in Hydrothermal Sediment.</title>
        <authorList>
            <person name="Zhou Z."/>
            <person name="Liu Y."/>
            <person name="Xu W."/>
            <person name="Pan J."/>
            <person name="Luo Z.H."/>
            <person name="Li M."/>
        </authorList>
    </citation>
    <scope>NUCLEOTIDE SEQUENCE [LARGE SCALE GENOMIC DNA]</scope>
    <source>
        <strain evidence="11">SpSt-6</strain>
    </source>
</reference>
<keyword evidence="7 10" id="KW-0460">Magnesium</keyword>
<keyword evidence="7 10" id="KW-0479">Metal-binding</keyword>
<dbReference type="GO" id="GO:0032259">
    <property type="term" value="P:methylation"/>
    <property type="evidence" value="ECO:0007669"/>
    <property type="project" value="UniProtKB-KW"/>
</dbReference>
<dbReference type="InterPro" id="IPR003700">
    <property type="entry name" value="Pantoate_hydroxy_MeTrfase"/>
</dbReference>
<evidence type="ECO:0000256" key="5">
    <source>
        <dbReference type="ARBA" id="ARBA00022679"/>
    </source>
</evidence>
<dbReference type="GO" id="GO:0000287">
    <property type="term" value="F:magnesium ion binding"/>
    <property type="evidence" value="ECO:0007669"/>
    <property type="project" value="TreeGrafter"/>
</dbReference>
<gene>
    <name evidence="7 11" type="primary">panB</name>
    <name evidence="11" type="ORF">ENT66_03095</name>
</gene>
<dbReference type="CDD" id="cd06557">
    <property type="entry name" value="KPHMT-like"/>
    <property type="match status" value="1"/>
</dbReference>
<evidence type="ECO:0000256" key="7">
    <source>
        <dbReference type="HAMAP-Rule" id="MF_00156"/>
    </source>
</evidence>
<comment type="similarity">
    <text evidence="2 7">Belongs to the PanB family.</text>
</comment>